<evidence type="ECO:0000256" key="11">
    <source>
        <dbReference type="ARBA" id="ARBA00048988"/>
    </source>
</evidence>
<dbReference type="NCBIfam" id="TIGR00595">
    <property type="entry name" value="priA"/>
    <property type="match status" value="1"/>
</dbReference>
<gene>
    <name evidence="12" type="primary">priA</name>
    <name evidence="15" type="ORF">E1H14_01415</name>
</gene>
<dbReference type="GO" id="GO:0043138">
    <property type="term" value="F:3'-5' DNA helicase activity"/>
    <property type="evidence" value="ECO:0007669"/>
    <property type="project" value="UniProtKB-EC"/>
</dbReference>
<comment type="cofactor">
    <cofactor evidence="12">
        <name>Zn(2+)</name>
        <dbReference type="ChEBI" id="CHEBI:29105"/>
    </cofactor>
    <text evidence="12">Binds 2 zinc ions per subunit.</text>
</comment>
<dbReference type="InterPro" id="IPR011545">
    <property type="entry name" value="DEAD/DEAH_box_helicase_dom"/>
</dbReference>
<comment type="similarity">
    <text evidence="12">Belongs to the helicase family. PriA subfamily.</text>
</comment>
<accession>A0A5A9WAF7</accession>
<dbReference type="Proteomes" id="UP000325302">
    <property type="component" value="Unassembled WGS sequence"/>
</dbReference>
<dbReference type="NCBIfam" id="NF004065">
    <property type="entry name" value="PRK05580.1-1"/>
    <property type="match status" value="1"/>
</dbReference>
<dbReference type="InterPro" id="IPR001650">
    <property type="entry name" value="Helicase_C-like"/>
</dbReference>
<dbReference type="EMBL" id="SMRS01000001">
    <property type="protein sequence ID" value="KAA0876411.1"/>
    <property type="molecule type" value="Genomic_DNA"/>
</dbReference>
<dbReference type="Pfam" id="PF18319">
    <property type="entry name" value="Zn_ribbon_PriA"/>
    <property type="match status" value="1"/>
</dbReference>
<keyword evidence="4 12" id="KW-0547">Nucleotide-binding</keyword>
<dbReference type="SMART" id="SM00487">
    <property type="entry name" value="DEXDc"/>
    <property type="match status" value="1"/>
</dbReference>
<sequence>MIIQVALPTPLHRLFDYRLADSLAAKIQPGCRVRVPFGKRQLIGLVVACDVESEFEPARLKQVLEVLDHSAVLDAELMQLARWAAHYYFYPEGEALMQALPSLLRKGEPAHFVHETLWRATPITGTLKLAANAARQQALLDLLLRNPEGVSRDLIKLEGISSATLRTFASKGWVESFTHHPRPRHADDVQAGDLLREAPMTLNTEQALALQQFLAPSGFHIHLLEGVTGSGKTEVYLQAIQHCLEAGQQVLILVPEIGLTPQTVARFKARFNVPVLALHSGLSDRQRLDAWLQARDASARILIGTRSAIFTPLARPGLIILDEEHDASFKQQDGFRYSARDLALVRARNLQIPVLLGSATPSLESLHNVELGRFQLSRLQQRAGGAEAPRFHLLDLRGQSLRAGISDPLLKRIAEHLEAGTQVLVFLNRRGFAPSLICHQCGAVSECTRCDARMTLHRSPPHLHCHHCDRQTPIPRTCQQCGSEDLRPNGAGTERTEDFLSQQFPKTEILRIDRDSTARKGAMDKLMHRIHQGAPCILVGTQMLAKGHHFPKVTLVAILDADSGLFSADFRGMEKTSQLILQVAGRAGRAQDPGEVVLQTHHPDHPMLHALIHQGYNAFARDELKLRAAAGLPPYSHHALLRAEASQSGWAEAFLRDLRHSLEDSLQRPSGCHWSGPFPAPMEKRAGLYRAQLLIQGQERRALHQLLTLLLQMLEQHPGRSRVRWSIDVDPLDAY</sequence>
<dbReference type="PROSITE" id="PS51192">
    <property type="entry name" value="HELICASE_ATP_BIND_1"/>
    <property type="match status" value="1"/>
</dbReference>
<dbReference type="InterPro" id="IPR042115">
    <property type="entry name" value="PriA_3primeBD_sf"/>
</dbReference>
<feature type="domain" description="Helicase C-terminal" evidence="14">
    <location>
        <begin position="473"/>
        <end position="632"/>
    </location>
</feature>
<comment type="subunit">
    <text evidence="12">Component of the replication restart primosome.</text>
</comment>
<dbReference type="Gene3D" id="3.40.1440.60">
    <property type="entry name" value="PriA, 3(prime) DNA-binding domain"/>
    <property type="match status" value="1"/>
</dbReference>
<feature type="binding site" evidence="12">
    <location>
        <position position="465"/>
    </location>
    <ligand>
        <name>Zn(2+)</name>
        <dbReference type="ChEBI" id="CHEBI:29105"/>
        <label>2</label>
    </ligand>
</feature>
<reference evidence="15 16" key="1">
    <citation type="submission" date="2019-03" db="EMBL/GenBank/DDBJ databases">
        <title>Nitrincola sp. nov. isolated from an Indian soda lake.</title>
        <authorList>
            <person name="Joshi A."/>
            <person name="Thite S.V."/>
            <person name="Joseph N."/>
            <person name="Dhotre D."/>
            <person name="Moorthy M."/>
            <person name="Shouche Y.S."/>
        </authorList>
    </citation>
    <scope>NUCLEOTIDE SEQUENCE [LARGE SCALE GENOMIC DNA]</scope>
    <source>
        <strain evidence="15 16">MEB193</strain>
    </source>
</reference>
<dbReference type="HAMAP" id="MF_00983">
    <property type="entry name" value="PriA"/>
    <property type="match status" value="1"/>
</dbReference>
<dbReference type="NCBIfam" id="NF004067">
    <property type="entry name" value="PRK05580.1-4"/>
    <property type="match status" value="1"/>
</dbReference>
<name>A0A5A9WAF7_9GAMM</name>
<protein>
    <recommendedName>
        <fullName evidence="12">Replication restart protein PriA</fullName>
    </recommendedName>
    <alternativeName>
        <fullName evidence="12">ATP-dependent DNA helicase PriA</fullName>
        <ecNumber evidence="12">5.6.2.4</ecNumber>
    </alternativeName>
    <alternativeName>
        <fullName evidence="12">DNA 3'-5' helicase PriA</fullName>
    </alternativeName>
</protein>
<evidence type="ECO:0000256" key="9">
    <source>
        <dbReference type="ARBA" id="ARBA00023125"/>
    </source>
</evidence>
<dbReference type="Gene3D" id="3.40.50.300">
    <property type="entry name" value="P-loop containing nucleotide triphosphate hydrolases"/>
    <property type="match status" value="2"/>
</dbReference>
<dbReference type="Pfam" id="PF00270">
    <property type="entry name" value="DEAD"/>
    <property type="match status" value="1"/>
</dbReference>
<dbReference type="GO" id="GO:0006310">
    <property type="term" value="P:DNA recombination"/>
    <property type="evidence" value="ECO:0007669"/>
    <property type="project" value="InterPro"/>
</dbReference>
<evidence type="ECO:0000259" key="14">
    <source>
        <dbReference type="PROSITE" id="PS51194"/>
    </source>
</evidence>
<dbReference type="GO" id="GO:0005524">
    <property type="term" value="F:ATP binding"/>
    <property type="evidence" value="ECO:0007669"/>
    <property type="project" value="UniProtKB-UniRule"/>
</dbReference>
<dbReference type="GO" id="GO:0016887">
    <property type="term" value="F:ATP hydrolysis activity"/>
    <property type="evidence" value="ECO:0007669"/>
    <property type="project" value="RHEA"/>
</dbReference>
<evidence type="ECO:0000256" key="12">
    <source>
        <dbReference type="HAMAP-Rule" id="MF_00983"/>
    </source>
</evidence>
<evidence type="ECO:0000313" key="15">
    <source>
        <dbReference type="EMBL" id="KAA0876411.1"/>
    </source>
</evidence>
<evidence type="ECO:0000256" key="3">
    <source>
        <dbReference type="ARBA" id="ARBA00022723"/>
    </source>
</evidence>
<dbReference type="GO" id="GO:0008270">
    <property type="term" value="F:zinc ion binding"/>
    <property type="evidence" value="ECO:0007669"/>
    <property type="project" value="UniProtKB-UniRule"/>
</dbReference>
<dbReference type="Pfam" id="PF18074">
    <property type="entry name" value="PriA_C"/>
    <property type="match status" value="1"/>
</dbReference>
<keyword evidence="6 12" id="KW-0347">Helicase</keyword>
<dbReference type="InterPro" id="IPR005259">
    <property type="entry name" value="PriA"/>
</dbReference>
<proteinExistence type="inferred from homology"/>
<comment type="catalytic activity">
    <reaction evidence="12">
        <text>Couples ATP hydrolysis with the unwinding of duplex DNA by translocating in the 3'-5' direction.</text>
        <dbReference type="EC" id="5.6.2.4"/>
    </reaction>
</comment>
<dbReference type="Pfam" id="PF00271">
    <property type="entry name" value="Helicase_C"/>
    <property type="match status" value="1"/>
</dbReference>
<dbReference type="PANTHER" id="PTHR30580:SF0">
    <property type="entry name" value="PRIMOSOMAL PROTEIN N"/>
    <property type="match status" value="1"/>
</dbReference>
<dbReference type="GO" id="GO:1990077">
    <property type="term" value="C:primosome complex"/>
    <property type="evidence" value="ECO:0007669"/>
    <property type="project" value="UniProtKB-UniRule"/>
</dbReference>
<dbReference type="FunFam" id="3.40.1440.60:FF:000001">
    <property type="entry name" value="Primosomal protein N"/>
    <property type="match status" value="1"/>
</dbReference>
<evidence type="ECO:0000256" key="2">
    <source>
        <dbReference type="ARBA" id="ARBA00022705"/>
    </source>
</evidence>
<evidence type="ECO:0000256" key="7">
    <source>
        <dbReference type="ARBA" id="ARBA00022833"/>
    </source>
</evidence>
<dbReference type="CDD" id="cd18804">
    <property type="entry name" value="SF2_C_priA"/>
    <property type="match status" value="1"/>
</dbReference>
<keyword evidence="7 12" id="KW-0862">Zinc</keyword>
<dbReference type="RefSeq" id="WP_149389660.1">
    <property type="nucleotide sequence ID" value="NZ_SMRS01000001.1"/>
</dbReference>
<dbReference type="InterPro" id="IPR014001">
    <property type="entry name" value="Helicase_ATP-bd"/>
</dbReference>
<evidence type="ECO:0000256" key="10">
    <source>
        <dbReference type="ARBA" id="ARBA00023235"/>
    </source>
</evidence>
<comment type="catalytic activity">
    <reaction evidence="11 12">
        <text>ATP + H2O = ADP + phosphate + H(+)</text>
        <dbReference type="Rhea" id="RHEA:13065"/>
        <dbReference type="ChEBI" id="CHEBI:15377"/>
        <dbReference type="ChEBI" id="CHEBI:15378"/>
        <dbReference type="ChEBI" id="CHEBI:30616"/>
        <dbReference type="ChEBI" id="CHEBI:43474"/>
        <dbReference type="ChEBI" id="CHEBI:456216"/>
        <dbReference type="EC" id="5.6.2.4"/>
    </reaction>
</comment>
<evidence type="ECO:0000256" key="8">
    <source>
        <dbReference type="ARBA" id="ARBA00022840"/>
    </source>
</evidence>
<keyword evidence="1 12" id="KW-0639">Primosome</keyword>
<keyword evidence="8 12" id="KW-0067">ATP-binding</keyword>
<feature type="binding site" evidence="12">
    <location>
        <position position="447"/>
    </location>
    <ligand>
        <name>Zn(2+)</name>
        <dbReference type="ChEBI" id="CHEBI:29105"/>
        <label>2</label>
    </ligand>
</feature>
<dbReference type="GO" id="GO:0006302">
    <property type="term" value="P:double-strand break repair"/>
    <property type="evidence" value="ECO:0007669"/>
    <property type="project" value="InterPro"/>
</dbReference>
<evidence type="ECO:0000256" key="1">
    <source>
        <dbReference type="ARBA" id="ARBA00022515"/>
    </source>
</evidence>
<feature type="binding site" evidence="12">
    <location>
        <position position="450"/>
    </location>
    <ligand>
        <name>Zn(2+)</name>
        <dbReference type="ChEBI" id="CHEBI:29105"/>
        <label>2</label>
    </ligand>
</feature>
<keyword evidence="2 12" id="KW-0235">DNA replication</keyword>
<dbReference type="InterPro" id="IPR041222">
    <property type="entry name" value="PriA_3primeBD"/>
</dbReference>
<dbReference type="GO" id="GO:0006269">
    <property type="term" value="P:DNA replication, synthesis of primer"/>
    <property type="evidence" value="ECO:0007669"/>
    <property type="project" value="UniProtKB-KW"/>
</dbReference>
<dbReference type="EC" id="5.6.2.4" evidence="12"/>
<dbReference type="SMART" id="SM00490">
    <property type="entry name" value="HELICc"/>
    <property type="match status" value="1"/>
</dbReference>
<dbReference type="GO" id="GO:0003677">
    <property type="term" value="F:DNA binding"/>
    <property type="evidence" value="ECO:0007669"/>
    <property type="project" value="UniProtKB-UniRule"/>
</dbReference>
<dbReference type="InterPro" id="IPR040498">
    <property type="entry name" value="PriA_CRR"/>
</dbReference>
<comment type="function">
    <text evidence="12">Initiates the restart of stalled replication forks, which reloads the replicative helicase on sites other than the origin of replication. Recognizes and binds to abandoned replication forks and remodels them to uncover a helicase loading site. Promotes assembly of the primosome at these replication forks.</text>
</comment>
<dbReference type="InterPro" id="IPR027417">
    <property type="entry name" value="P-loop_NTPase"/>
</dbReference>
<evidence type="ECO:0000256" key="4">
    <source>
        <dbReference type="ARBA" id="ARBA00022741"/>
    </source>
</evidence>
<dbReference type="OrthoDB" id="9759544at2"/>
<keyword evidence="3 12" id="KW-0479">Metal-binding</keyword>
<dbReference type="CDD" id="cd17929">
    <property type="entry name" value="DEXHc_priA"/>
    <property type="match status" value="1"/>
</dbReference>
<organism evidence="15 16">
    <name type="scientific">Nitrincola tapanii</name>
    <dbReference type="NCBI Taxonomy" id="1708751"/>
    <lineage>
        <taxon>Bacteria</taxon>
        <taxon>Pseudomonadati</taxon>
        <taxon>Pseudomonadota</taxon>
        <taxon>Gammaproteobacteria</taxon>
        <taxon>Oceanospirillales</taxon>
        <taxon>Oceanospirillaceae</taxon>
        <taxon>Nitrincola</taxon>
    </lineage>
</organism>
<keyword evidence="5 12" id="KW-0378">Hydrolase</keyword>
<evidence type="ECO:0000259" key="13">
    <source>
        <dbReference type="PROSITE" id="PS51192"/>
    </source>
</evidence>
<dbReference type="SUPFAM" id="SSF52540">
    <property type="entry name" value="P-loop containing nucleoside triphosphate hydrolases"/>
    <property type="match status" value="1"/>
</dbReference>
<dbReference type="PANTHER" id="PTHR30580">
    <property type="entry name" value="PRIMOSOMAL PROTEIN N"/>
    <property type="match status" value="1"/>
</dbReference>
<feature type="binding site" evidence="12">
    <location>
        <position position="468"/>
    </location>
    <ligand>
        <name>Zn(2+)</name>
        <dbReference type="ChEBI" id="CHEBI:29105"/>
        <label>2</label>
    </ligand>
</feature>
<dbReference type="GO" id="GO:0006270">
    <property type="term" value="P:DNA replication initiation"/>
    <property type="evidence" value="ECO:0007669"/>
    <property type="project" value="TreeGrafter"/>
</dbReference>
<evidence type="ECO:0000256" key="6">
    <source>
        <dbReference type="ARBA" id="ARBA00022806"/>
    </source>
</evidence>
<feature type="binding site" evidence="12">
    <location>
        <position position="441"/>
    </location>
    <ligand>
        <name>Zn(2+)</name>
        <dbReference type="ChEBI" id="CHEBI:29105"/>
        <label>1</label>
    </ligand>
</feature>
<dbReference type="FunFam" id="3.40.50.300:FF:000489">
    <property type="entry name" value="Primosome assembly protein PriA"/>
    <property type="match status" value="1"/>
</dbReference>
<feature type="binding site" evidence="12">
    <location>
        <position position="438"/>
    </location>
    <ligand>
        <name>Zn(2+)</name>
        <dbReference type="ChEBI" id="CHEBI:29105"/>
        <label>1</label>
    </ligand>
</feature>
<dbReference type="AlphaFoldDB" id="A0A5A9WAF7"/>
<keyword evidence="10 12" id="KW-0413">Isomerase</keyword>
<feature type="domain" description="Helicase ATP-binding" evidence="13">
    <location>
        <begin position="213"/>
        <end position="379"/>
    </location>
</feature>
<dbReference type="PROSITE" id="PS51194">
    <property type="entry name" value="HELICASE_CTER"/>
    <property type="match status" value="1"/>
</dbReference>
<feature type="binding site" evidence="12">
    <location>
        <position position="481"/>
    </location>
    <ligand>
        <name>Zn(2+)</name>
        <dbReference type="ChEBI" id="CHEBI:29105"/>
        <label>1</label>
    </ligand>
</feature>
<evidence type="ECO:0000313" key="16">
    <source>
        <dbReference type="Proteomes" id="UP000325302"/>
    </source>
</evidence>
<dbReference type="Pfam" id="PF17764">
    <property type="entry name" value="PriA_3primeBD"/>
    <property type="match status" value="1"/>
</dbReference>
<evidence type="ECO:0000256" key="5">
    <source>
        <dbReference type="ARBA" id="ARBA00022801"/>
    </source>
</evidence>
<comment type="caution">
    <text evidence="15">The sequence shown here is derived from an EMBL/GenBank/DDBJ whole genome shotgun (WGS) entry which is preliminary data.</text>
</comment>
<feature type="binding site" evidence="12">
    <location>
        <position position="478"/>
    </location>
    <ligand>
        <name>Zn(2+)</name>
        <dbReference type="ChEBI" id="CHEBI:29105"/>
        <label>1</label>
    </ligand>
</feature>
<dbReference type="InterPro" id="IPR041236">
    <property type="entry name" value="PriA_C"/>
</dbReference>
<keyword evidence="9 12" id="KW-0238">DNA-binding</keyword>
<keyword evidence="16" id="KW-1185">Reference proteome</keyword>